<dbReference type="Proteomes" id="UP000309997">
    <property type="component" value="Unassembled WGS sequence"/>
</dbReference>
<sequence length="92" mass="10259">MKGMANGLMCNEEYSIWTGLDEFTPKAPELDQKNSLALAKVGKLQFTEMNSDLLGPSYSRVRIEDTTLHSESLMPRGNTPVDMVSIKQLQIP</sequence>
<protein>
    <submittedName>
        <fullName evidence="1">Uncharacterized protein</fullName>
    </submittedName>
</protein>
<organism evidence="1 2">
    <name type="scientific">Populus alba</name>
    <name type="common">White poplar</name>
    <dbReference type="NCBI Taxonomy" id="43335"/>
    <lineage>
        <taxon>Eukaryota</taxon>
        <taxon>Viridiplantae</taxon>
        <taxon>Streptophyta</taxon>
        <taxon>Embryophyta</taxon>
        <taxon>Tracheophyta</taxon>
        <taxon>Spermatophyta</taxon>
        <taxon>Magnoliopsida</taxon>
        <taxon>eudicotyledons</taxon>
        <taxon>Gunneridae</taxon>
        <taxon>Pentapetalae</taxon>
        <taxon>rosids</taxon>
        <taxon>fabids</taxon>
        <taxon>Malpighiales</taxon>
        <taxon>Salicaceae</taxon>
        <taxon>Saliceae</taxon>
        <taxon>Populus</taxon>
    </lineage>
</organism>
<comment type="caution">
    <text evidence="1">The sequence shown here is derived from an EMBL/GenBank/DDBJ whole genome shotgun (WGS) entry which is preliminary data.</text>
</comment>
<reference evidence="1 2" key="1">
    <citation type="journal article" date="2024" name="Plant Biotechnol. J.">
        <title>Genome and CRISPR/Cas9 system of a widespread forest tree (Populus alba) in the world.</title>
        <authorList>
            <person name="Liu Y.J."/>
            <person name="Jiang P.F."/>
            <person name="Han X.M."/>
            <person name="Li X.Y."/>
            <person name="Wang H.M."/>
            <person name="Wang Y.J."/>
            <person name="Wang X.X."/>
            <person name="Zeng Q.Y."/>
        </authorList>
    </citation>
    <scope>NUCLEOTIDE SEQUENCE [LARGE SCALE GENOMIC DNA]</scope>
    <source>
        <strain evidence="2">cv. PAL-ZL1</strain>
    </source>
</reference>
<evidence type="ECO:0000313" key="1">
    <source>
        <dbReference type="EMBL" id="KAL3566813.1"/>
    </source>
</evidence>
<name>A0ACC4AKT4_POPAL</name>
<gene>
    <name evidence="1" type="ORF">D5086_032228</name>
</gene>
<accession>A0ACC4AKT4</accession>
<evidence type="ECO:0000313" key="2">
    <source>
        <dbReference type="Proteomes" id="UP000309997"/>
    </source>
</evidence>
<proteinExistence type="predicted"/>
<dbReference type="EMBL" id="RCHU02000018">
    <property type="protein sequence ID" value="KAL3566813.1"/>
    <property type="molecule type" value="Genomic_DNA"/>
</dbReference>
<keyword evidence="2" id="KW-1185">Reference proteome</keyword>